<gene>
    <name evidence="7" type="ORF">FHX41_5692</name>
</gene>
<dbReference type="PROSITE" id="PS00149">
    <property type="entry name" value="SULFATASE_2"/>
    <property type="match status" value="1"/>
</dbReference>
<dbReference type="InterPro" id="IPR050738">
    <property type="entry name" value="Sulfatase"/>
</dbReference>
<dbReference type="SUPFAM" id="SSF53649">
    <property type="entry name" value="Alkaline phosphatase-like"/>
    <property type="match status" value="1"/>
</dbReference>
<proteinExistence type="inferred from homology"/>
<evidence type="ECO:0000256" key="3">
    <source>
        <dbReference type="ARBA" id="ARBA00022801"/>
    </source>
</evidence>
<evidence type="ECO:0000256" key="5">
    <source>
        <dbReference type="SAM" id="MobiDB-lite"/>
    </source>
</evidence>
<sequence>MSEKFRGIVNLDIRDSRQDWTPYLPPRAAPDAPNVLFIVWDDTGIAVWDTFGGLVETPTMTRIAELGLRYSQFHTTAMCSPTRSSLLTGRNHHMNGVASVMDLAMGFPGAHSVMPPENGTLAETLVENGYNTYCVGKWHLTPLPETSMAGPRRTWPLSRGFERYYGFLAGETNQYFPNLTYDNHFVDPPYTPDEGYHLSRDLVDRTIEFIRDGKQVAPQKPWFAYLSLGATHAPHHSPKEWMDRYRGKFDMGYDRYREIVLENQKRMGIVPPNTELSPMNPWPSPDVITERDTVKPWDSLDEDEKRVFARLAEAFAGFCSYTDHEIGRLIDYLEESGQLDNTIIVVVSDNGASGEGSPDGSVNENKGFNGYPEDPQENLEKIDDIGSPRSYSQYPTGWAWAFNTPYKLYKRYSTNGGTADPMIVAWPREMRDVAGQVRDQYHHVIDVTPTIDDCVGIAPPDVLRGHPQTPIQGVSMRYTFPSGTADSARTTQYYSMLGTRAIYHDGWKAVARHGTGTGKGGFTDDEWELFDITTDRAELHDLSRERPEVLRELIALWYVEAGRNNVLPLDDRVPVEIMTEDRPAPSPARERYVYYPGTSGVPEDAAVNIRNRSFAITAEFEAAGAPEGVIFSHGSRFGGHTVYVKDRRLHYVYSFLGIQEYRFTADAPLSPGRHVAVVRFEKTHEDPRWAANGTLTLSLDGDTMASGPMRTQPGKFSVAGLGLTIGRHSGDPVTDDYTAPFPFTGGTIDRVTVEVPLAQDLDTETEADAILAQD</sequence>
<dbReference type="EMBL" id="VFPO01000001">
    <property type="protein sequence ID" value="TQM71911.1"/>
    <property type="molecule type" value="Genomic_DNA"/>
</dbReference>
<dbReference type="AlphaFoldDB" id="A0A543IMX4"/>
<evidence type="ECO:0000259" key="6">
    <source>
        <dbReference type="Pfam" id="PF00884"/>
    </source>
</evidence>
<reference evidence="7 8" key="1">
    <citation type="submission" date="2019-06" db="EMBL/GenBank/DDBJ databases">
        <title>Sequencing the genomes of 1000 actinobacteria strains.</title>
        <authorList>
            <person name="Klenk H.-P."/>
        </authorList>
    </citation>
    <scope>NUCLEOTIDE SEQUENCE [LARGE SCALE GENOMIC DNA]</scope>
    <source>
        <strain evidence="7 8">DSM 45043</strain>
    </source>
</reference>
<dbReference type="Gene3D" id="3.30.1120.10">
    <property type="match status" value="1"/>
</dbReference>
<dbReference type="CDD" id="cd16025">
    <property type="entry name" value="PAS_like"/>
    <property type="match status" value="1"/>
</dbReference>
<dbReference type="PANTHER" id="PTHR42693">
    <property type="entry name" value="ARYLSULFATASE FAMILY MEMBER"/>
    <property type="match status" value="1"/>
</dbReference>
<dbReference type="InterPro" id="IPR017850">
    <property type="entry name" value="Alkaline_phosphatase_core_sf"/>
</dbReference>
<organism evidence="7 8">
    <name type="scientific">Actinomadura hallensis</name>
    <dbReference type="NCBI Taxonomy" id="337895"/>
    <lineage>
        <taxon>Bacteria</taxon>
        <taxon>Bacillati</taxon>
        <taxon>Actinomycetota</taxon>
        <taxon>Actinomycetes</taxon>
        <taxon>Streptosporangiales</taxon>
        <taxon>Thermomonosporaceae</taxon>
        <taxon>Actinomadura</taxon>
    </lineage>
</organism>
<keyword evidence="2" id="KW-0479">Metal-binding</keyword>
<dbReference type="OrthoDB" id="9777306at2"/>
<keyword evidence="8" id="KW-1185">Reference proteome</keyword>
<dbReference type="InterPro" id="IPR000917">
    <property type="entry name" value="Sulfatase_N"/>
</dbReference>
<feature type="region of interest" description="Disordered" evidence="5">
    <location>
        <begin position="350"/>
        <end position="377"/>
    </location>
</feature>
<dbReference type="Pfam" id="PF00884">
    <property type="entry name" value="Sulfatase"/>
    <property type="match status" value="1"/>
</dbReference>
<evidence type="ECO:0000256" key="2">
    <source>
        <dbReference type="ARBA" id="ARBA00022723"/>
    </source>
</evidence>
<dbReference type="PANTHER" id="PTHR42693:SF43">
    <property type="entry name" value="BLL2667 PROTEIN"/>
    <property type="match status" value="1"/>
</dbReference>
<evidence type="ECO:0000256" key="1">
    <source>
        <dbReference type="ARBA" id="ARBA00008779"/>
    </source>
</evidence>
<dbReference type="InterPro" id="IPR024607">
    <property type="entry name" value="Sulfatase_CS"/>
</dbReference>
<dbReference type="Gene3D" id="3.40.720.10">
    <property type="entry name" value="Alkaline Phosphatase, subunit A"/>
    <property type="match status" value="1"/>
</dbReference>
<comment type="similarity">
    <text evidence="1">Belongs to the sulfatase family.</text>
</comment>
<dbReference type="PROSITE" id="PS00523">
    <property type="entry name" value="SULFATASE_1"/>
    <property type="match status" value="1"/>
</dbReference>
<protein>
    <submittedName>
        <fullName evidence="7">Arylsulfatase</fullName>
    </submittedName>
</protein>
<name>A0A543IMX4_9ACTN</name>
<dbReference type="Proteomes" id="UP000316706">
    <property type="component" value="Unassembled WGS sequence"/>
</dbReference>
<feature type="domain" description="Sulfatase N-terminal" evidence="6">
    <location>
        <begin position="33"/>
        <end position="457"/>
    </location>
</feature>
<comment type="caution">
    <text evidence="7">The sequence shown here is derived from an EMBL/GenBank/DDBJ whole genome shotgun (WGS) entry which is preliminary data.</text>
</comment>
<evidence type="ECO:0000313" key="8">
    <source>
        <dbReference type="Proteomes" id="UP000316706"/>
    </source>
</evidence>
<keyword evidence="4" id="KW-0106">Calcium</keyword>
<evidence type="ECO:0000313" key="7">
    <source>
        <dbReference type="EMBL" id="TQM71911.1"/>
    </source>
</evidence>
<evidence type="ECO:0000256" key="4">
    <source>
        <dbReference type="ARBA" id="ARBA00022837"/>
    </source>
</evidence>
<keyword evidence="3" id="KW-0378">Hydrolase</keyword>
<dbReference type="RefSeq" id="WP_141973464.1">
    <property type="nucleotide sequence ID" value="NZ_VFPO01000001.1"/>
</dbReference>
<dbReference type="GO" id="GO:0046872">
    <property type="term" value="F:metal ion binding"/>
    <property type="evidence" value="ECO:0007669"/>
    <property type="project" value="UniProtKB-KW"/>
</dbReference>
<dbReference type="GO" id="GO:0016787">
    <property type="term" value="F:hydrolase activity"/>
    <property type="evidence" value="ECO:0007669"/>
    <property type="project" value="UniProtKB-KW"/>
</dbReference>
<accession>A0A543IMX4</accession>